<gene>
    <name evidence="2" type="ORF">EJB05_39747</name>
</gene>
<name>A0A5J9TY41_9POAL</name>
<accession>A0A5J9TY41</accession>
<feature type="non-terminal residue" evidence="2">
    <location>
        <position position="1"/>
    </location>
</feature>
<dbReference type="Gramene" id="TVU16195">
    <property type="protein sequence ID" value="TVU16195"/>
    <property type="gene ID" value="EJB05_39747"/>
</dbReference>
<feature type="region of interest" description="Disordered" evidence="1">
    <location>
        <begin position="1"/>
        <end position="32"/>
    </location>
</feature>
<dbReference type="AlphaFoldDB" id="A0A5J9TY41"/>
<proteinExistence type="predicted"/>
<keyword evidence="3" id="KW-1185">Reference proteome</keyword>
<reference evidence="2 3" key="1">
    <citation type="journal article" date="2019" name="Sci. Rep.">
        <title>A high-quality genome of Eragrostis curvula grass provides insights into Poaceae evolution and supports new strategies to enhance forage quality.</title>
        <authorList>
            <person name="Carballo J."/>
            <person name="Santos B.A.C.M."/>
            <person name="Zappacosta D."/>
            <person name="Garbus I."/>
            <person name="Selva J.P."/>
            <person name="Gallo C.A."/>
            <person name="Diaz A."/>
            <person name="Albertini E."/>
            <person name="Caccamo M."/>
            <person name="Echenique V."/>
        </authorList>
    </citation>
    <scope>NUCLEOTIDE SEQUENCE [LARGE SCALE GENOMIC DNA]</scope>
    <source>
        <strain evidence="3">cv. Victoria</strain>
        <tissue evidence="2">Leaf</tissue>
    </source>
</reference>
<dbReference type="Proteomes" id="UP000324897">
    <property type="component" value="Unassembled WGS sequence"/>
</dbReference>
<protein>
    <submittedName>
        <fullName evidence="2">Uncharacterized protein</fullName>
    </submittedName>
</protein>
<dbReference type="EMBL" id="RWGY01000031">
    <property type="protein sequence ID" value="TVU16195.1"/>
    <property type="molecule type" value="Genomic_DNA"/>
</dbReference>
<organism evidence="2 3">
    <name type="scientific">Eragrostis curvula</name>
    <name type="common">weeping love grass</name>
    <dbReference type="NCBI Taxonomy" id="38414"/>
    <lineage>
        <taxon>Eukaryota</taxon>
        <taxon>Viridiplantae</taxon>
        <taxon>Streptophyta</taxon>
        <taxon>Embryophyta</taxon>
        <taxon>Tracheophyta</taxon>
        <taxon>Spermatophyta</taxon>
        <taxon>Magnoliopsida</taxon>
        <taxon>Liliopsida</taxon>
        <taxon>Poales</taxon>
        <taxon>Poaceae</taxon>
        <taxon>PACMAD clade</taxon>
        <taxon>Chloridoideae</taxon>
        <taxon>Eragrostideae</taxon>
        <taxon>Eragrostidinae</taxon>
        <taxon>Eragrostis</taxon>
    </lineage>
</organism>
<comment type="caution">
    <text evidence="2">The sequence shown here is derived from an EMBL/GenBank/DDBJ whole genome shotgun (WGS) entry which is preliminary data.</text>
</comment>
<evidence type="ECO:0000313" key="2">
    <source>
        <dbReference type="EMBL" id="TVU16195.1"/>
    </source>
</evidence>
<evidence type="ECO:0000313" key="3">
    <source>
        <dbReference type="Proteomes" id="UP000324897"/>
    </source>
</evidence>
<sequence>MPSPPDPGAISSRAKLPAAREELRGLAGEKETSRLHGLDLPHLTSSPEMNYCLCHSPIRSGTGGAKKLPDPGMGREERLGLRSSDAPRTSRPQAQRIPSLANEALSGGIVRALQISFFLFPDESVGIEKERRGSIPKVIGTFSLGFITGKLNHDMFITVDRVAYMRVRN</sequence>
<feature type="compositionally biased region" description="Basic and acidic residues" evidence="1">
    <location>
        <begin position="67"/>
        <end position="80"/>
    </location>
</feature>
<feature type="compositionally biased region" description="Basic and acidic residues" evidence="1">
    <location>
        <begin position="18"/>
        <end position="32"/>
    </location>
</feature>
<evidence type="ECO:0000256" key="1">
    <source>
        <dbReference type="SAM" id="MobiDB-lite"/>
    </source>
</evidence>
<feature type="region of interest" description="Disordered" evidence="1">
    <location>
        <begin position="62"/>
        <end position="94"/>
    </location>
</feature>